<keyword evidence="3" id="KW-0677">Repeat</keyword>
<dbReference type="SMART" id="SM00369">
    <property type="entry name" value="LRR_TYP"/>
    <property type="match status" value="6"/>
</dbReference>
<sequence length="409" mass="45524">MAHQQLRLGRTSLVESGQTDELAGDLGSPMTMGERLRLCRVMTLLWLLQRCPGRLASAPPAYSNEKFAKVPVVPRDTPSLVEELSFSRNQLSNLTTDMFSSWPKLRVITLDGNQIRYLQPFVFRGLPNVNKISVQRNPLAELPAFSFSSLENVSQINLRNNQIRTIHANAFSGSRNIGMLLLQDNPLKSLKAKAFSGLNTVQFLYLPSWITVNFDLAAHIMGNNLEQHKKTKGLSNVTQISIQDSDLGVLRSDAFQGLRNVGEIRMLNNKVDSLEGLRVGEELNVDAVVVQGNHFLHITRPTPLLLQANNRNVVTGNFFPCTCRLAWLLDTDVARSTPQFLSQNFCVSPYAVHGAPIASVTQEPISPCLSSERAPPVETHVEEERDQIYGSLDVFHPKLREATRIFSGA</sequence>
<evidence type="ECO:0000313" key="5">
    <source>
        <dbReference type="EMBL" id="KAA0186754.1"/>
    </source>
</evidence>
<reference evidence="5" key="3">
    <citation type="submission" date="2019-06" db="EMBL/GenBank/DDBJ databases">
        <authorList>
            <person name="Poynton C."/>
            <person name="Hasenbein S."/>
            <person name="Benoit J.B."/>
            <person name="Sepulveda M.S."/>
            <person name="Poelchau M.F."/>
            <person name="Murali S.C."/>
            <person name="Chen S."/>
            <person name="Glastad K.M."/>
            <person name="Werren J.H."/>
            <person name="Vineis J.H."/>
            <person name="Bowen J.L."/>
            <person name="Friedrich M."/>
            <person name="Jones J."/>
            <person name="Robertson H.M."/>
            <person name="Feyereisen R."/>
            <person name="Mechler-Hickson A."/>
            <person name="Mathers N."/>
            <person name="Lee C.E."/>
            <person name="Colbourne J.K."/>
            <person name="Biales A."/>
            <person name="Johnston J.S."/>
            <person name="Wellborn G.A."/>
            <person name="Rosendale A.J."/>
            <person name="Cridge A.G."/>
            <person name="Munoz-Torres M.C."/>
            <person name="Bain P.A."/>
            <person name="Manny A.R."/>
            <person name="Major K.M."/>
            <person name="Lambert F.N."/>
            <person name="Vulpe C.D."/>
            <person name="Tuck P."/>
            <person name="Blalock B.J."/>
            <person name="Lin Y.-Y."/>
            <person name="Smith M.E."/>
            <person name="Ochoa-Acuna H."/>
            <person name="Chen M.-J.M."/>
            <person name="Childers C.P."/>
            <person name="Qu J."/>
            <person name="Dugan S."/>
            <person name="Lee S.L."/>
            <person name="Chao H."/>
            <person name="Dinh H."/>
            <person name="Han Y."/>
            <person name="Doddapaneni H."/>
            <person name="Worley K.C."/>
            <person name="Muzny D.M."/>
            <person name="Gibbs R.A."/>
            <person name="Richards S."/>
        </authorList>
    </citation>
    <scope>NUCLEOTIDE SEQUENCE</scope>
    <source>
        <strain evidence="5">HAZT.00-mixed</strain>
        <tissue evidence="5">Whole organism</tissue>
    </source>
</reference>
<protein>
    <recommendedName>
        <fullName evidence="4">LRRCT domain-containing protein</fullName>
    </recommendedName>
</protein>
<keyword evidence="2" id="KW-0732">Signal</keyword>
<dbReference type="Gene3D" id="3.80.10.10">
    <property type="entry name" value="Ribonuclease Inhibitor"/>
    <property type="match status" value="1"/>
</dbReference>
<feature type="non-terminal residue" evidence="5">
    <location>
        <position position="409"/>
    </location>
</feature>
<organism evidence="5">
    <name type="scientific">Hyalella azteca</name>
    <name type="common">Amphipod</name>
    <dbReference type="NCBI Taxonomy" id="294128"/>
    <lineage>
        <taxon>Eukaryota</taxon>
        <taxon>Metazoa</taxon>
        <taxon>Ecdysozoa</taxon>
        <taxon>Arthropoda</taxon>
        <taxon>Crustacea</taxon>
        <taxon>Multicrustacea</taxon>
        <taxon>Malacostraca</taxon>
        <taxon>Eumalacostraca</taxon>
        <taxon>Peracarida</taxon>
        <taxon>Amphipoda</taxon>
        <taxon>Senticaudata</taxon>
        <taxon>Talitrida</taxon>
        <taxon>Talitroidea</taxon>
        <taxon>Hyalellidae</taxon>
        <taxon>Hyalella</taxon>
    </lineage>
</organism>
<comment type="caution">
    <text evidence="5">The sequence shown here is derived from an EMBL/GenBank/DDBJ whole genome shotgun (WGS) entry which is preliminary data.</text>
</comment>
<reference evidence="5" key="2">
    <citation type="journal article" date="2018" name="Environ. Sci. Technol.">
        <title>The Toxicogenome of Hyalella azteca: A Model for Sediment Ecotoxicology and Evolutionary Toxicology.</title>
        <authorList>
            <person name="Poynton H.C."/>
            <person name="Hasenbein S."/>
            <person name="Benoit J.B."/>
            <person name="Sepulveda M.S."/>
            <person name="Poelchau M.F."/>
            <person name="Hughes D.S.T."/>
            <person name="Murali S.C."/>
            <person name="Chen S."/>
            <person name="Glastad K.M."/>
            <person name="Goodisman M.A.D."/>
            <person name="Werren J.H."/>
            <person name="Vineis J.H."/>
            <person name="Bowen J.L."/>
            <person name="Friedrich M."/>
            <person name="Jones J."/>
            <person name="Robertson H.M."/>
            <person name="Feyereisen R."/>
            <person name="Mechler-Hickson A."/>
            <person name="Mathers N."/>
            <person name="Lee C.E."/>
            <person name="Colbourne J.K."/>
            <person name="Biales A."/>
            <person name="Johnston J.S."/>
            <person name="Wellborn G.A."/>
            <person name="Rosendale A.J."/>
            <person name="Cridge A.G."/>
            <person name="Munoz-Torres M.C."/>
            <person name="Bain P.A."/>
            <person name="Manny A.R."/>
            <person name="Major K.M."/>
            <person name="Lambert F.N."/>
            <person name="Vulpe C.D."/>
            <person name="Tuck P."/>
            <person name="Blalock B.J."/>
            <person name="Lin Y.Y."/>
            <person name="Smith M.E."/>
            <person name="Ochoa-Acuna H."/>
            <person name="Chen M.M."/>
            <person name="Childers C.P."/>
            <person name="Qu J."/>
            <person name="Dugan S."/>
            <person name="Lee S.L."/>
            <person name="Chao H."/>
            <person name="Dinh H."/>
            <person name="Han Y."/>
            <person name="Doddapaneni H."/>
            <person name="Worley K.C."/>
            <person name="Muzny D.M."/>
            <person name="Gibbs R.A."/>
            <person name="Richards S."/>
        </authorList>
    </citation>
    <scope>NUCLEOTIDE SEQUENCE</scope>
    <source>
        <strain evidence="5">HAZT.00-mixed</strain>
        <tissue evidence="5">Whole organism</tissue>
    </source>
</reference>
<dbReference type="PANTHER" id="PTHR24373">
    <property type="entry name" value="SLIT RELATED LEUCINE-RICH REPEAT NEURONAL PROTEIN"/>
    <property type="match status" value="1"/>
</dbReference>
<evidence type="ECO:0000256" key="2">
    <source>
        <dbReference type="ARBA" id="ARBA00022729"/>
    </source>
</evidence>
<dbReference type="InterPro" id="IPR000483">
    <property type="entry name" value="Cys-rich_flank_reg_C"/>
</dbReference>
<dbReference type="InterPro" id="IPR003591">
    <property type="entry name" value="Leu-rich_rpt_typical-subtyp"/>
</dbReference>
<dbReference type="PANTHER" id="PTHR24373:SF275">
    <property type="entry name" value="TIR DOMAIN-CONTAINING PROTEIN"/>
    <property type="match status" value="1"/>
</dbReference>
<evidence type="ECO:0000256" key="1">
    <source>
        <dbReference type="ARBA" id="ARBA00022614"/>
    </source>
</evidence>
<dbReference type="AlphaFoldDB" id="A0A6A0GST0"/>
<name>A0A6A0GST0_HYAAZ</name>
<evidence type="ECO:0000256" key="3">
    <source>
        <dbReference type="ARBA" id="ARBA00022737"/>
    </source>
</evidence>
<feature type="domain" description="LRRCT" evidence="4">
    <location>
        <begin position="317"/>
        <end position="369"/>
    </location>
</feature>
<dbReference type="InterPro" id="IPR001611">
    <property type="entry name" value="Leu-rich_rpt"/>
</dbReference>
<dbReference type="Pfam" id="PF13855">
    <property type="entry name" value="LRR_8"/>
    <property type="match status" value="1"/>
</dbReference>
<reference evidence="5" key="1">
    <citation type="submission" date="2014-08" db="EMBL/GenBank/DDBJ databases">
        <authorList>
            <person name="Murali S."/>
            <person name="Richards S."/>
            <person name="Bandaranaike D."/>
            <person name="Bellair M."/>
            <person name="Blankenburg K."/>
            <person name="Chao H."/>
            <person name="Dinh H."/>
            <person name="Doddapaneni H."/>
            <person name="Dugan-Rocha S."/>
            <person name="Elkadiri S."/>
            <person name="Gnanaolivu R."/>
            <person name="Hughes D."/>
            <person name="Lee S."/>
            <person name="Li M."/>
            <person name="Ming W."/>
            <person name="Munidasa M."/>
            <person name="Muniz J."/>
            <person name="Nguyen L."/>
            <person name="Osuji N."/>
            <person name="Pu L.-L."/>
            <person name="Puazo M."/>
            <person name="Skinner E."/>
            <person name="Qu C."/>
            <person name="Quiroz J."/>
            <person name="Raj R."/>
            <person name="Weissenberger G."/>
            <person name="Xin Y."/>
            <person name="Zou X."/>
            <person name="Han Y."/>
            <person name="Worley K."/>
            <person name="Muzny D."/>
            <person name="Gibbs R."/>
        </authorList>
    </citation>
    <scope>NUCLEOTIDE SEQUENCE</scope>
    <source>
        <strain evidence="5">HAZT.00-mixed</strain>
        <tissue evidence="5">Whole organism</tissue>
    </source>
</reference>
<dbReference type="Proteomes" id="UP000711488">
    <property type="component" value="Unassembled WGS sequence"/>
</dbReference>
<gene>
    <name evidence="5" type="ORF">HAZT_HAZT009771</name>
</gene>
<dbReference type="SMART" id="SM00082">
    <property type="entry name" value="LRRCT"/>
    <property type="match status" value="1"/>
</dbReference>
<accession>A0A6A0GST0</accession>
<proteinExistence type="predicted"/>
<dbReference type="EMBL" id="JQDR03015387">
    <property type="protein sequence ID" value="KAA0186754.1"/>
    <property type="molecule type" value="Genomic_DNA"/>
</dbReference>
<evidence type="ECO:0000259" key="4">
    <source>
        <dbReference type="SMART" id="SM00082"/>
    </source>
</evidence>
<keyword evidence="1" id="KW-0433">Leucine-rich repeat</keyword>
<dbReference type="InterPro" id="IPR050328">
    <property type="entry name" value="Dev_Immune_Receptor"/>
</dbReference>
<dbReference type="SUPFAM" id="SSF52058">
    <property type="entry name" value="L domain-like"/>
    <property type="match status" value="1"/>
</dbReference>
<dbReference type="InterPro" id="IPR032675">
    <property type="entry name" value="LRR_dom_sf"/>
</dbReference>